<name>A0ABP0M097_9DINO</name>
<evidence type="ECO:0000256" key="1">
    <source>
        <dbReference type="SAM" id="MobiDB-lite"/>
    </source>
</evidence>
<feature type="compositionally biased region" description="Basic residues" evidence="1">
    <location>
        <begin position="365"/>
        <end position="375"/>
    </location>
</feature>
<reference evidence="2 3" key="1">
    <citation type="submission" date="2024-02" db="EMBL/GenBank/DDBJ databases">
        <authorList>
            <person name="Chen Y."/>
            <person name="Shah S."/>
            <person name="Dougan E. K."/>
            <person name="Thang M."/>
            <person name="Chan C."/>
        </authorList>
    </citation>
    <scope>NUCLEOTIDE SEQUENCE [LARGE SCALE GENOMIC DNA]</scope>
</reference>
<evidence type="ECO:0000313" key="2">
    <source>
        <dbReference type="EMBL" id="CAK9044558.1"/>
    </source>
</evidence>
<feature type="region of interest" description="Disordered" evidence="1">
    <location>
        <begin position="357"/>
        <end position="382"/>
    </location>
</feature>
<accession>A0ABP0M097</accession>
<sequence>MSRRTESSVLPWPSPFVAVAWNGTNSPRLSSISRLSSVLPGTTVSTSWVSPAQVQTSPPRWVTLKKEVEAAPEAPADRLPEPSPLRLETRALSSLVRQYHDLRLVSGFFMQWHSKAVQKRPKRRKERLQRICLALRWWRKRCGATPVGQGAEKLAQLVAARRRHGFLQLQQPLLHERLQRARALLLQIIHRRTQLQMATLWWQQVHLRSAWQSWRADAGRPHPPAVGSESMEVSVETRGAPFVLEATPPSHREAPRPSSGASTPRGDRPRPSTARLPRSTARDLPDRPENFLLRVQQAAFRRWWHASCMKLSHEELVEERRRAALLVLIRQKALNAMAWQHWVASLQRKAFESLLHEDSQEDGRTRRHHRRRPSRTRPGLRGTSIGEVLQKAWQRWRYTVAAGLQVLGPPLRVHSPHVALALCHIASEIAAQRARALQAPSTASPILRVQRPRALEAPSFNLLEQLPEELFADEARPVAEPSLVFLQQALASFSSRGLSIGDDLSPISLWPSEAPHRQESELGGRHAPGTPWARAEWSGVGSKLDVWQQMLREAPLPPAPTLCNAPPEAKQDQDYQGLRRRAFARRLLKTV</sequence>
<organism evidence="2 3">
    <name type="scientific">Durusdinium trenchii</name>
    <dbReference type="NCBI Taxonomy" id="1381693"/>
    <lineage>
        <taxon>Eukaryota</taxon>
        <taxon>Sar</taxon>
        <taxon>Alveolata</taxon>
        <taxon>Dinophyceae</taxon>
        <taxon>Suessiales</taxon>
        <taxon>Symbiodiniaceae</taxon>
        <taxon>Durusdinium</taxon>
    </lineage>
</organism>
<comment type="caution">
    <text evidence="2">The sequence shown here is derived from an EMBL/GenBank/DDBJ whole genome shotgun (WGS) entry which is preliminary data.</text>
</comment>
<proteinExistence type="predicted"/>
<dbReference type="EMBL" id="CAXAMN010014891">
    <property type="protein sequence ID" value="CAK9044558.1"/>
    <property type="molecule type" value="Genomic_DNA"/>
</dbReference>
<protein>
    <submittedName>
        <fullName evidence="2">Uncharacterized protein</fullName>
    </submittedName>
</protein>
<gene>
    <name evidence="2" type="ORF">CCMP2556_LOCUS23432</name>
</gene>
<dbReference type="Proteomes" id="UP001642484">
    <property type="component" value="Unassembled WGS sequence"/>
</dbReference>
<keyword evidence="3" id="KW-1185">Reference proteome</keyword>
<feature type="region of interest" description="Disordered" evidence="1">
    <location>
        <begin position="243"/>
        <end position="285"/>
    </location>
</feature>
<evidence type="ECO:0000313" key="3">
    <source>
        <dbReference type="Proteomes" id="UP001642484"/>
    </source>
</evidence>